<reference evidence="3" key="1">
    <citation type="submission" date="2016-05" db="EMBL/GenBank/DDBJ databases">
        <authorList>
            <person name="Naeem Raeece"/>
        </authorList>
    </citation>
    <scope>NUCLEOTIDE SEQUENCE [LARGE SCALE GENOMIC DNA]</scope>
</reference>
<dbReference type="EMBL" id="FLRE01000159">
    <property type="protein sequence ID" value="SBT41614.1"/>
    <property type="molecule type" value="Genomic_DNA"/>
</dbReference>
<dbReference type="Proteomes" id="UP000078555">
    <property type="component" value="Unassembled WGS sequence"/>
</dbReference>
<reference evidence="4" key="3">
    <citation type="submission" date="2016-05" db="EMBL/GenBank/DDBJ databases">
        <authorList>
            <person name="Naeem R."/>
        </authorList>
    </citation>
    <scope>NUCLEOTIDE SEQUENCE [LARGE SCALE GENOMIC DNA]</scope>
</reference>
<evidence type="ECO:0000313" key="2">
    <source>
        <dbReference type="EMBL" id="SBT41614.1"/>
    </source>
</evidence>
<evidence type="ECO:0000313" key="1">
    <source>
        <dbReference type="EMBL" id="SBT41307.1"/>
    </source>
</evidence>
<dbReference type="EMBL" id="FLRD01000119">
    <property type="protein sequence ID" value="SBT41307.1"/>
    <property type="molecule type" value="Genomic_DNA"/>
</dbReference>
<evidence type="ECO:0000313" key="4">
    <source>
        <dbReference type="Proteomes" id="UP000078555"/>
    </source>
</evidence>
<dbReference type="AlphaFoldDB" id="A0A1A8ZCK8"/>
<accession>A0A1A8ZCK8</accession>
<organism evidence="2 3">
    <name type="scientific">Plasmodium ovale wallikeri</name>
    <dbReference type="NCBI Taxonomy" id="864142"/>
    <lineage>
        <taxon>Eukaryota</taxon>
        <taxon>Sar</taxon>
        <taxon>Alveolata</taxon>
        <taxon>Apicomplexa</taxon>
        <taxon>Aconoidasida</taxon>
        <taxon>Haemosporida</taxon>
        <taxon>Plasmodiidae</taxon>
        <taxon>Plasmodium</taxon>
        <taxon>Plasmodium (Plasmodium)</taxon>
    </lineage>
</organism>
<evidence type="ECO:0000313" key="3">
    <source>
        <dbReference type="Proteomes" id="UP000078550"/>
    </source>
</evidence>
<keyword evidence="4" id="KW-1185">Reference proteome</keyword>
<proteinExistence type="predicted"/>
<dbReference type="Proteomes" id="UP000078550">
    <property type="component" value="Unassembled WGS sequence"/>
</dbReference>
<sequence>MSENKKTTLPEKRNEEMATILNKNLFFKEYNNGNDLRDTFVNVKTDNSLDSEKEKSNISLFHIFKKKLKEENYCSRFLIIFKISNSDNDKKDIQENVKKVLAERYNTIKGVCLLISIYAVMLLECPSTKHICYFLKWMAKFKKISDIEILYFSELNKTMINDQFHFYEYNKEEPKGTLSGECSCADEVWDLYVNVLNLCCLVKNNEDKQNMFDKNENIKKNFSLLPNFYSDNAKEYVWKFVSFFMDDFRLAEDDFSDDFLDF</sequence>
<gene>
    <name evidence="1" type="ORF">POVWA1_043710</name>
    <name evidence="2" type="ORF">POVWA2_042180</name>
</gene>
<protein>
    <submittedName>
        <fullName evidence="2">Uncharacterized protein</fullName>
    </submittedName>
</protein>
<reference evidence="2" key="2">
    <citation type="submission" date="2016-05" db="EMBL/GenBank/DDBJ databases">
        <authorList>
            <person name="Lavstsen T."/>
            <person name="Jespersen J.S."/>
        </authorList>
    </citation>
    <scope>NUCLEOTIDE SEQUENCE [LARGE SCALE GENOMIC DNA]</scope>
</reference>
<name>A0A1A8ZCK8_PLAOA</name>